<evidence type="ECO:0000256" key="6">
    <source>
        <dbReference type="ARBA" id="ARBA00023316"/>
    </source>
</evidence>
<keyword evidence="4 7" id="KW-0472">Membrane</keyword>
<evidence type="ECO:0000256" key="3">
    <source>
        <dbReference type="ARBA" id="ARBA00022989"/>
    </source>
</evidence>
<accession>A0A5Q2FJM7</accession>
<feature type="site" description="Important for catalytic activity" evidence="7">
    <location>
        <position position="250"/>
    </location>
</feature>
<dbReference type="GO" id="GO:0071555">
    <property type="term" value="P:cell wall organization"/>
    <property type="evidence" value="ECO:0007669"/>
    <property type="project" value="UniProtKB-KW"/>
</dbReference>
<dbReference type="AlphaFoldDB" id="A0A5Q2FJM7"/>
<keyword evidence="6 7" id="KW-0961">Cell wall biogenesis/degradation</keyword>
<dbReference type="Gene3D" id="3.30.160.60">
    <property type="entry name" value="Classic Zinc Finger"/>
    <property type="match status" value="1"/>
</dbReference>
<evidence type="ECO:0000256" key="4">
    <source>
        <dbReference type="ARBA" id="ARBA00023136"/>
    </source>
</evidence>
<dbReference type="HAMAP" id="MF_02065">
    <property type="entry name" value="MltG"/>
    <property type="match status" value="1"/>
</dbReference>
<protein>
    <recommendedName>
        <fullName evidence="7">Endolytic murein transglycosylase</fullName>
        <ecNumber evidence="7">4.2.2.29</ecNumber>
    </recommendedName>
    <alternativeName>
        <fullName evidence="7">Peptidoglycan lytic transglycosylase</fullName>
    </alternativeName>
    <alternativeName>
        <fullName evidence="7">Peptidoglycan polymerization terminase</fullName>
    </alternativeName>
</protein>
<feature type="transmembrane region" description="Helical" evidence="7">
    <location>
        <begin position="28"/>
        <end position="51"/>
    </location>
</feature>
<name>A0A5Q2FJM7_9ACTN</name>
<evidence type="ECO:0000256" key="5">
    <source>
        <dbReference type="ARBA" id="ARBA00023239"/>
    </source>
</evidence>
<dbReference type="Proteomes" id="UP000386847">
    <property type="component" value="Chromosome"/>
</dbReference>
<sequence>MSHFLDGPDEPGPRRAQRAKERRGSRRAGVILALVTVIVLVALVGGGWYAAGVLGLRAPDYSTSTTAGPPVAVKIPSGATLKEMGQILADKDVVKSEAAFVKAAKANSKASGIQSGDYRLSTHLPASQAVDAMLDPKNRAAKQITLREGLSLAKQLDSIAEQSALPRQQFADLAKDPASVGAPAYAKTLEGYLFPDTYQLGDTTTAKQILVAMVDEYKQAAGQVGLEQAATALHHTPAEVVAVASVVEAEARTPADRPKVARVIYNRLDRGMPLQMDSTVKYLTGLDGKVTTTDKERAQDSPYNTYLHPGLPPTPIDAPGKASLEAAAHPADGQWLYFVTVNLETGETKFATTLAQHNQYVTEFQSWCTANKSKGLC</sequence>
<dbReference type="NCBIfam" id="TIGR00247">
    <property type="entry name" value="endolytic transglycosylase MltG"/>
    <property type="match status" value="1"/>
</dbReference>
<keyword evidence="2 7" id="KW-0812">Transmembrane</keyword>
<keyword evidence="10" id="KW-1185">Reference proteome</keyword>
<keyword evidence="5 7" id="KW-0456">Lyase</keyword>
<dbReference type="EMBL" id="CP045725">
    <property type="protein sequence ID" value="QGF24526.1"/>
    <property type="molecule type" value="Genomic_DNA"/>
</dbReference>
<comment type="subcellular location">
    <subcellularLocation>
        <location evidence="7">Cell membrane</location>
        <topology evidence="7">Single-pass membrane protein</topology>
    </subcellularLocation>
</comment>
<dbReference type="InterPro" id="IPR003770">
    <property type="entry name" value="MLTG-like"/>
</dbReference>
<gene>
    <name evidence="7 9" type="primary">mltG</name>
    <name evidence="9" type="ORF">Rai3103_13670</name>
</gene>
<evidence type="ECO:0000256" key="2">
    <source>
        <dbReference type="ARBA" id="ARBA00022692"/>
    </source>
</evidence>
<dbReference type="PANTHER" id="PTHR30518">
    <property type="entry name" value="ENDOLYTIC MUREIN TRANSGLYCOSYLASE"/>
    <property type="match status" value="1"/>
</dbReference>
<dbReference type="GO" id="GO:0008932">
    <property type="term" value="F:lytic endotransglycosylase activity"/>
    <property type="evidence" value="ECO:0007669"/>
    <property type="project" value="UniProtKB-UniRule"/>
</dbReference>
<evidence type="ECO:0000256" key="8">
    <source>
        <dbReference type="SAM" id="MobiDB-lite"/>
    </source>
</evidence>
<comment type="function">
    <text evidence="7">Functions as a peptidoglycan terminase that cleaves nascent peptidoglycan strands endolytically to terminate their elongation.</text>
</comment>
<dbReference type="GO" id="GO:0009252">
    <property type="term" value="P:peptidoglycan biosynthetic process"/>
    <property type="evidence" value="ECO:0007669"/>
    <property type="project" value="UniProtKB-UniRule"/>
</dbReference>
<organism evidence="9 10">
    <name type="scientific">Raineyella fluvialis</name>
    <dbReference type="NCBI Taxonomy" id="2662261"/>
    <lineage>
        <taxon>Bacteria</taxon>
        <taxon>Bacillati</taxon>
        <taxon>Actinomycetota</taxon>
        <taxon>Actinomycetes</taxon>
        <taxon>Propionibacteriales</taxon>
        <taxon>Propionibacteriaceae</taxon>
        <taxon>Raineyella</taxon>
    </lineage>
</organism>
<evidence type="ECO:0000313" key="9">
    <source>
        <dbReference type="EMBL" id="QGF24526.1"/>
    </source>
</evidence>
<dbReference type="KEGG" id="rain:Rai3103_13670"/>
<evidence type="ECO:0000313" key="10">
    <source>
        <dbReference type="Proteomes" id="UP000386847"/>
    </source>
</evidence>
<dbReference type="RefSeq" id="WP_153573055.1">
    <property type="nucleotide sequence ID" value="NZ_CP045725.1"/>
</dbReference>
<keyword evidence="1 7" id="KW-1003">Cell membrane</keyword>
<comment type="similarity">
    <text evidence="7">Belongs to the transglycosylase MltG family.</text>
</comment>
<evidence type="ECO:0000256" key="1">
    <source>
        <dbReference type="ARBA" id="ARBA00022475"/>
    </source>
</evidence>
<comment type="catalytic activity">
    <reaction evidence="7">
        <text>a peptidoglycan chain = a peptidoglycan chain with N-acetyl-1,6-anhydromuramyl-[peptide] at the reducing end + a peptidoglycan chain with N-acetylglucosamine at the non-reducing end.</text>
        <dbReference type="EC" id="4.2.2.29"/>
    </reaction>
</comment>
<keyword evidence="3 7" id="KW-1133">Transmembrane helix</keyword>
<proteinExistence type="inferred from homology"/>
<evidence type="ECO:0000256" key="7">
    <source>
        <dbReference type="HAMAP-Rule" id="MF_02065"/>
    </source>
</evidence>
<dbReference type="Pfam" id="PF02618">
    <property type="entry name" value="YceG"/>
    <property type="match status" value="1"/>
</dbReference>
<dbReference type="PANTHER" id="PTHR30518:SF2">
    <property type="entry name" value="ENDOLYTIC MUREIN TRANSGLYCOSYLASE"/>
    <property type="match status" value="1"/>
</dbReference>
<dbReference type="Gene3D" id="3.30.1490.480">
    <property type="entry name" value="Endolytic murein transglycosylase"/>
    <property type="match status" value="1"/>
</dbReference>
<dbReference type="EC" id="4.2.2.29" evidence="7"/>
<dbReference type="CDD" id="cd08010">
    <property type="entry name" value="MltG_like"/>
    <property type="match status" value="1"/>
</dbReference>
<feature type="region of interest" description="Disordered" evidence="8">
    <location>
        <begin position="1"/>
        <end position="22"/>
    </location>
</feature>
<reference evidence="9 10" key="1">
    <citation type="submission" date="2019-10" db="EMBL/GenBank/DDBJ databases">
        <title>Genomic analysis of Raineyella sp. CBA3103.</title>
        <authorList>
            <person name="Roh S.W."/>
        </authorList>
    </citation>
    <scope>NUCLEOTIDE SEQUENCE [LARGE SCALE GENOMIC DNA]</scope>
    <source>
        <strain evidence="9 10">CBA3103</strain>
    </source>
</reference>
<dbReference type="GO" id="GO:0005886">
    <property type="term" value="C:plasma membrane"/>
    <property type="evidence" value="ECO:0007669"/>
    <property type="project" value="UniProtKB-SubCell"/>
</dbReference>